<comment type="caution">
    <text evidence="5">The sequence shown here is derived from an EMBL/GenBank/DDBJ whole genome shotgun (WGS) entry which is preliminary data.</text>
</comment>
<evidence type="ECO:0000256" key="1">
    <source>
        <dbReference type="ARBA" id="ARBA00010923"/>
    </source>
</evidence>
<comment type="similarity">
    <text evidence="1">Belongs to the type-I restriction system S methylase family.</text>
</comment>
<dbReference type="Gene3D" id="3.90.220.20">
    <property type="entry name" value="DNA methylase specificity domains"/>
    <property type="match status" value="2"/>
</dbReference>
<dbReference type="OrthoDB" id="9795776at2"/>
<dbReference type="Pfam" id="PF01420">
    <property type="entry name" value="Methylase_S"/>
    <property type="match status" value="2"/>
</dbReference>
<feature type="domain" description="Type I restriction modification DNA specificity" evidence="4">
    <location>
        <begin position="57"/>
        <end position="168"/>
    </location>
</feature>
<dbReference type="EMBL" id="VBSP01000007">
    <property type="protein sequence ID" value="TLQ48821.1"/>
    <property type="molecule type" value="Genomic_DNA"/>
</dbReference>
<proteinExistence type="inferred from homology"/>
<keyword evidence="3" id="KW-0238">DNA-binding</keyword>
<keyword evidence="5" id="KW-0540">Nuclease</keyword>
<dbReference type="PANTHER" id="PTHR30408:SF12">
    <property type="entry name" value="TYPE I RESTRICTION ENZYME MJAVIII SPECIFICITY SUBUNIT"/>
    <property type="match status" value="1"/>
</dbReference>
<dbReference type="PANTHER" id="PTHR30408">
    <property type="entry name" value="TYPE-1 RESTRICTION ENZYME ECOKI SPECIFICITY PROTEIN"/>
    <property type="match status" value="1"/>
</dbReference>
<accession>A0A5R9EMD2</accession>
<dbReference type="GO" id="GO:0009307">
    <property type="term" value="P:DNA restriction-modification system"/>
    <property type="evidence" value="ECO:0007669"/>
    <property type="project" value="UniProtKB-KW"/>
</dbReference>
<dbReference type="GO" id="GO:0004519">
    <property type="term" value="F:endonuclease activity"/>
    <property type="evidence" value="ECO:0007669"/>
    <property type="project" value="UniProtKB-KW"/>
</dbReference>
<evidence type="ECO:0000313" key="6">
    <source>
        <dbReference type="Proteomes" id="UP000306420"/>
    </source>
</evidence>
<name>A0A5R9EMD2_9LACT</name>
<evidence type="ECO:0000313" key="5">
    <source>
        <dbReference type="EMBL" id="TLQ48821.1"/>
    </source>
</evidence>
<feature type="domain" description="Type I restriction modification DNA specificity" evidence="4">
    <location>
        <begin position="202"/>
        <end position="364"/>
    </location>
</feature>
<gene>
    <name evidence="5" type="ORF">FEZ33_03365</name>
</gene>
<dbReference type="SUPFAM" id="SSF116734">
    <property type="entry name" value="DNA methylase specificity domain"/>
    <property type="match status" value="2"/>
</dbReference>
<dbReference type="GO" id="GO:0003677">
    <property type="term" value="F:DNA binding"/>
    <property type="evidence" value="ECO:0007669"/>
    <property type="project" value="UniProtKB-KW"/>
</dbReference>
<protein>
    <submittedName>
        <fullName evidence="5">Restriction endonuclease subunit S</fullName>
    </submittedName>
</protein>
<reference evidence="5 6" key="1">
    <citation type="submission" date="2019-05" db="EMBL/GenBank/DDBJ databases">
        <title>The metagenome of a microbial culture collection derived from dairy environment covers the genomic content of the human microbiome.</title>
        <authorList>
            <person name="Roder T."/>
            <person name="Wuthrich D."/>
            <person name="Sattari Z."/>
            <person name="Von Ah U."/>
            <person name="Bar C."/>
            <person name="Ronchi F."/>
            <person name="Macpherson A.J."/>
            <person name="Ganal-Vonarburg S.C."/>
            <person name="Bruggmann R."/>
            <person name="Vergeres G."/>
        </authorList>
    </citation>
    <scope>NUCLEOTIDE SEQUENCE [LARGE SCALE GENOMIC DNA]</scope>
    <source>
        <strain evidence="5 6">FAM 24227</strain>
    </source>
</reference>
<organism evidence="5 6">
    <name type="scientific">Ruoffia tabacinasalis</name>
    <dbReference type="NCBI Taxonomy" id="87458"/>
    <lineage>
        <taxon>Bacteria</taxon>
        <taxon>Bacillati</taxon>
        <taxon>Bacillota</taxon>
        <taxon>Bacilli</taxon>
        <taxon>Lactobacillales</taxon>
        <taxon>Aerococcaceae</taxon>
        <taxon>Ruoffia</taxon>
    </lineage>
</organism>
<evidence type="ECO:0000256" key="2">
    <source>
        <dbReference type="ARBA" id="ARBA00022747"/>
    </source>
</evidence>
<dbReference type="InterPro" id="IPR052021">
    <property type="entry name" value="Type-I_RS_S_subunit"/>
</dbReference>
<keyword evidence="5" id="KW-0255">Endonuclease</keyword>
<dbReference type="AlphaFoldDB" id="A0A5R9EMD2"/>
<keyword evidence="2" id="KW-0680">Restriction system</keyword>
<keyword evidence="5" id="KW-0378">Hydrolase</keyword>
<evidence type="ECO:0000256" key="3">
    <source>
        <dbReference type="ARBA" id="ARBA00023125"/>
    </source>
</evidence>
<dbReference type="InterPro" id="IPR044946">
    <property type="entry name" value="Restrct_endonuc_typeI_TRD_sf"/>
</dbReference>
<sequence length="381" mass="43766">MVERVKSYSLSRSVETPNYTGTKYVHYGDIHTKVADKITNETNLPNIVPGDYETLRKGDIILADASEDYQGIATPSIIIDEPISNIVAGLHTIALRPTEIYPLFLYNLFKSTTFRKYGYKTGTGMKVFGISVINLMKFKGYIPSYKEQEKIASILFRIDNAIVLHQRKFDILKDLKEAYLQQIFPEKNHSVPKLRFSNFSNDWKKRVIGDIFIERKQRGAEGELISVTINSGVVKAHELNRKDNSSSNKSNYKRVEVGDIAYNSMRMWQGASGFSKYSGILSPAYTVITPKNDVHSLFFSYYFKNINMIQNFQKYSQGLTSDTWNLKFPSLKEININVPDYSEQKNIANFIVKIDQILLQYENKLSRLEKIKTSLLSKMFI</sequence>
<dbReference type="Proteomes" id="UP000306420">
    <property type="component" value="Unassembled WGS sequence"/>
</dbReference>
<dbReference type="InterPro" id="IPR000055">
    <property type="entry name" value="Restrct_endonuc_typeI_TRD"/>
</dbReference>
<evidence type="ECO:0000259" key="4">
    <source>
        <dbReference type="Pfam" id="PF01420"/>
    </source>
</evidence>